<sequence>MNVFLRLTLDCEPDAAWRAIANPAVFKAVSSPLMKISSKEKDGFPEAWLGDGPHEVSMRLLGIIPLGRQTIDISFTQRPGGVRMMVDSGKPLSGPLSVVKSWDHRMAVSETGNHQTLYRDRLVVKAGLLTPFIFIGMWTFWQIRGAKLKKLAPTWK</sequence>
<dbReference type="AlphaFoldDB" id="A0A2Z3RZW3"/>
<dbReference type="KEGG" id="aum:AURMO_00174"/>
<evidence type="ECO:0000256" key="1">
    <source>
        <dbReference type="SAM" id="Phobius"/>
    </source>
</evidence>
<keyword evidence="1" id="KW-1133">Transmembrane helix</keyword>
<protein>
    <recommendedName>
        <fullName evidence="4">SRPBCC family protein</fullName>
    </recommendedName>
</protein>
<dbReference type="OrthoDB" id="7428016at2"/>
<proteinExistence type="predicted"/>
<organism evidence="2 3">
    <name type="scientific">Aurantimicrobium photophilum</name>
    <dbReference type="NCBI Taxonomy" id="1987356"/>
    <lineage>
        <taxon>Bacteria</taxon>
        <taxon>Bacillati</taxon>
        <taxon>Actinomycetota</taxon>
        <taxon>Actinomycetes</taxon>
        <taxon>Micrococcales</taxon>
        <taxon>Microbacteriaceae</taxon>
        <taxon>Aurantimicrobium</taxon>
    </lineage>
</organism>
<dbReference type="SUPFAM" id="SSF55961">
    <property type="entry name" value="Bet v1-like"/>
    <property type="match status" value="1"/>
</dbReference>
<evidence type="ECO:0008006" key="4">
    <source>
        <dbReference type="Google" id="ProtNLM"/>
    </source>
</evidence>
<dbReference type="InterPro" id="IPR023393">
    <property type="entry name" value="START-like_dom_sf"/>
</dbReference>
<reference evidence="2 3" key="1">
    <citation type="submission" date="2017-10" db="EMBL/GenBank/DDBJ databases">
        <title>Genome of an Actinobacterium that displays light-enhanced growth.</title>
        <authorList>
            <person name="Maresca J.A."/>
            <person name="Hempel P."/>
            <person name="Shevchenko O."/>
            <person name="Miller K.J."/>
            <person name="Hahn M.W."/>
        </authorList>
    </citation>
    <scope>NUCLEOTIDE SEQUENCE [LARGE SCALE GENOMIC DNA]</scope>
    <source>
        <strain evidence="2 3">MWH-Mo1</strain>
    </source>
</reference>
<keyword evidence="3" id="KW-1185">Reference proteome</keyword>
<dbReference type="Proteomes" id="UP000246894">
    <property type="component" value="Chromosome"/>
</dbReference>
<gene>
    <name evidence="2" type="ORF">AURMO_00174</name>
</gene>
<evidence type="ECO:0000313" key="3">
    <source>
        <dbReference type="Proteomes" id="UP000246894"/>
    </source>
</evidence>
<accession>A0A2Z3RZW3</accession>
<dbReference type="Gene3D" id="3.30.530.20">
    <property type="match status" value="1"/>
</dbReference>
<keyword evidence="1" id="KW-0472">Membrane</keyword>
<keyword evidence="1" id="KW-0812">Transmembrane</keyword>
<dbReference type="RefSeq" id="WP_110232710.1">
    <property type="nucleotide sequence ID" value="NZ_CP023994.1"/>
</dbReference>
<evidence type="ECO:0000313" key="2">
    <source>
        <dbReference type="EMBL" id="AWR20793.1"/>
    </source>
</evidence>
<feature type="transmembrane region" description="Helical" evidence="1">
    <location>
        <begin position="122"/>
        <end position="141"/>
    </location>
</feature>
<dbReference type="EMBL" id="CP023994">
    <property type="protein sequence ID" value="AWR20793.1"/>
    <property type="molecule type" value="Genomic_DNA"/>
</dbReference>
<name>A0A2Z3RZW3_9MICO</name>